<reference evidence="2" key="1">
    <citation type="journal article" date="2023" name="G3 (Bethesda)">
        <title>Genome assembly and association tests identify interacting loci associated with vigor, precocity, and sex in interspecific pistachio rootstocks.</title>
        <authorList>
            <person name="Palmer W."/>
            <person name="Jacygrad E."/>
            <person name="Sagayaradj S."/>
            <person name="Cavanaugh K."/>
            <person name="Han R."/>
            <person name="Bertier L."/>
            <person name="Beede B."/>
            <person name="Kafkas S."/>
            <person name="Golino D."/>
            <person name="Preece J."/>
            <person name="Michelmore R."/>
        </authorList>
    </citation>
    <scope>NUCLEOTIDE SEQUENCE [LARGE SCALE GENOMIC DNA]</scope>
</reference>
<proteinExistence type="predicted"/>
<dbReference type="EMBL" id="CM047899">
    <property type="protein sequence ID" value="KAJ0102879.1"/>
    <property type="molecule type" value="Genomic_DNA"/>
</dbReference>
<protein>
    <submittedName>
        <fullName evidence="1">Uncharacterized protein</fullName>
    </submittedName>
</protein>
<evidence type="ECO:0000313" key="1">
    <source>
        <dbReference type="EMBL" id="KAJ0102879.1"/>
    </source>
</evidence>
<dbReference type="Proteomes" id="UP001164250">
    <property type="component" value="Chromosome 3"/>
</dbReference>
<comment type="caution">
    <text evidence="1">The sequence shown here is derived from an EMBL/GenBank/DDBJ whole genome shotgun (WGS) entry which is preliminary data.</text>
</comment>
<accession>A0ACC1BVB3</accession>
<gene>
    <name evidence="1" type="ORF">Patl1_03745</name>
</gene>
<organism evidence="1 2">
    <name type="scientific">Pistacia atlantica</name>
    <dbReference type="NCBI Taxonomy" id="434234"/>
    <lineage>
        <taxon>Eukaryota</taxon>
        <taxon>Viridiplantae</taxon>
        <taxon>Streptophyta</taxon>
        <taxon>Embryophyta</taxon>
        <taxon>Tracheophyta</taxon>
        <taxon>Spermatophyta</taxon>
        <taxon>Magnoliopsida</taxon>
        <taxon>eudicotyledons</taxon>
        <taxon>Gunneridae</taxon>
        <taxon>Pentapetalae</taxon>
        <taxon>rosids</taxon>
        <taxon>malvids</taxon>
        <taxon>Sapindales</taxon>
        <taxon>Anacardiaceae</taxon>
        <taxon>Pistacia</taxon>
    </lineage>
</organism>
<keyword evidence="2" id="KW-1185">Reference proteome</keyword>
<sequence>MAEGAVNSVIQILSSLLVQEIKLLGNAKQGVEDIKNELESIRSFLKDADTRAAQEGETGGNEGVKTWVKQLREQAFRIEDAIDEYTMKAARLPHGRGLVSYLLKACYFIKILKLRHGIATEINDIKRSLAEIQRRGEIYNFKYIDQGSGSGGGNVIPHDSRVDAIFIEDAEVVGIDSTKEKLIDLLVKGTSNIRSVIAVVGEGGLGKTTLAGKIYNNDAVKKHFDCQAWLTVGKEYLKKDLLRKILRELYHSTGLGSQLGKKIMEEKDFIMKLREHLKDKCYMIVFDDVWKIKFWRDVEHALLDNQKNSRVMLTTRNKAVAEFIPFSIVHVHMLEPLSSEKGWELFCRKAFGSVGCCPPNLIELSERVVGKCGGLPLAIAAIGGLLSRKNKIVSKWRNMLDSLGSKLSSDSHLSDCKRVLSEGYYDLPHHLKSCLLYFGVFPEGYEIRFGRLIRLWIAEGFV</sequence>
<name>A0ACC1BVB3_9ROSI</name>
<evidence type="ECO:0000313" key="2">
    <source>
        <dbReference type="Proteomes" id="UP001164250"/>
    </source>
</evidence>